<feature type="domain" description="N-acetyltransferase" evidence="1">
    <location>
        <begin position="3"/>
        <end position="155"/>
    </location>
</feature>
<dbReference type="EMBL" id="JAFMPY010000010">
    <property type="protein sequence ID" value="MBO0904322.1"/>
    <property type="molecule type" value="Genomic_DNA"/>
</dbReference>
<dbReference type="InterPro" id="IPR000182">
    <property type="entry name" value="GNAT_dom"/>
</dbReference>
<evidence type="ECO:0000313" key="3">
    <source>
        <dbReference type="Proteomes" id="UP000664288"/>
    </source>
</evidence>
<dbReference type="SUPFAM" id="SSF55729">
    <property type="entry name" value="Acyl-CoA N-acyltransferases (Nat)"/>
    <property type="match status" value="1"/>
</dbReference>
<reference evidence="2 3" key="1">
    <citation type="submission" date="2021-03" db="EMBL/GenBank/DDBJ databases">
        <title>Whole genome sequence of Jiella sp. MQZ13P-4.</title>
        <authorList>
            <person name="Tuo L."/>
        </authorList>
    </citation>
    <scope>NUCLEOTIDE SEQUENCE [LARGE SCALE GENOMIC DNA]</scope>
    <source>
        <strain evidence="2 3">MQZ13P-4</strain>
    </source>
</reference>
<dbReference type="Pfam" id="PF00583">
    <property type="entry name" value="Acetyltransf_1"/>
    <property type="match status" value="1"/>
</dbReference>
<accession>A0ABS3J3S9</accession>
<dbReference type="CDD" id="cd04301">
    <property type="entry name" value="NAT_SF"/>
    <property type="match status" value="1"/>
</dbReference>
<dbReference type="InterPro" id="IPR016181">
    <property type="entry name" value="Acyl_CoA_acyltransferase"/>
</dbReference>
<organism evidence="2 3">
    <name type="scientific">Jiella sonneratiae</name>
    <dbReference type="NCBI Taxonomy" id="2816856"/>
    <lineage>
        <taxon>Bacteria</taxon>
        <taxon>Pseudomonadati</taxon>
        <taxon>Pseudomonadota</taxon>
        <taxon>Alphaproteobacteria</taxon>
        <taxon>Hyphomicrobiales</taxon>
        <taxon>Aurantimonadaceae</taxon>
        <taxon>Jiella</taxon>
    </lineage>
</organism>
<dbReference type="Gene3D" id="3.40.630.30">
    <property type="match status" value="1"/>
</dbReference>
<sequence>MAARVRPAADGDVEAVAALLHERMNRKIPAETWRLLLDYPWRPPEAERGWLVEDGAAVVGFMGTIYSDRPTAGGMRRFCDLSSWYLTAEHRGTGVGDELLRAGMARAGVTYQTMTARRATGRKIRALGFSILDERRSLFRPGQGDGGLRLVRDPAEIRERLSEAERRILDDHHGLDIHHGVVEAPCAAAPDGAARQAGRATWLVWQRKLKGAAVAYHEVLHASDRGFLSAHAAAIADLVTVGENAVLSIDRRMMDPGDDPGTIETIPLPRWYRSEDVSPGDVSHLYSEVLLLDQKLP</sequence>
<name>A0ABS3J3S9_9HYPH</name>
<dbReference type="PROSITE" id="PS51186">
    <property type="entry name" value="GNAT"/>
    <property type="match status" value="1"/>
</dbReference>
<dbReference type="Proteomes" id="UP000664288">
    <property type="component" value="Unassembled WGS sequence"/>
</dbReference>
<evidence type="ECO:0000313" key="2">
    <source>
        <dbReference type="EMBL" id="MBO0904322.1"/>
    </source>
</evidence>
<gene>
    <name evidence="2" type="ORF">J1C47_11775</name>
</gene>
<proteinExistence type="predicted"/>
<comment type="caution">
    <text evidence="2">The sequence shown here is derived from an EMBL/GenBank/DDBJ whole genome shotgun (WGS) entry which is preliminary data.</text>
</comment>
<evidence type="ECO:0000259" key="1">
    <source>
        <dbReference type="PROSITE" id="PS51186"/>
    </source>
</evidence>
<protein>
    <recommendedName>
        <fullName evidence="1">N-acetyltransferase domain-containing protein</fullName>
    </recommendedName>
</protein>
<keyword evidence="3" id="KW-1185">Reference proteome</keyword>
<dbReference type="RefSeq" id="WP_207350961.1">
    <property type="nucleotide sequence ID" value="NZ_JAFMPY010000010.1"/>
</dbReference>